<comment type="caution">
    <text evidence="2">The sequence shown here is derived from an EMBL/GenBank/DDBJ whole genome shotgun (WGS) entry which is preliminary data.</text>
</comment>
<evidence type="ECO:0000313" key="3">
    <source>
        <dbReference type="Proteomes" id="UP000288216"/>
    </source>
</evidence>
<dbReference type="STRING" id="75743.A0A401PYU0"/>
<dbReference type="OrthoDB" id="2423195at2759"/>
<keyword evidence="3" id="KW-1185">Reference proteome</keyword>
<dbReference type="OMA" id="IVHCERE"/>
<sequence length="392" mass="45056">MELGIADVPCVIRSLRVAAEMAASKEKAEPILQLVIRSPFLLRSLLHFIAVFDGCGSRSNRAAMDNLIALLRHLTLAFPESIQTCISVPVDVLTVRLQRLHDLSSCLSWPMKKQLLDLERAVNEAFPGRQRMPTWGMFTPEHPKDFHDLSVFPSSEDMAGPVNPTVLPNKVAGPYESNFVYLDTHFRLLREDFVKPLREGITACLAPRSHFVEAPDQTRELRIYRKVQILHPVCQWEGVMYKVQFDVDKSRRGAWRDFQSLRKGSLVCLLATDCEEIFFASVAKSRPKMLAQGLVLLKFSTSHLQLSKYVYRHQFMMVESPAFFVAYRHVLQGLQEMDVKRVPFQRYIVKCKASIHPPAYLQQRDVSLDLRPLLRNCKEAAETEVRFIFHRF</sequence>
<evidence type="ECO:0000313" key="2">
    <source>
        <dbReference type="EMBL" id="GCB78250.1"/>
    </source>
</evidence>
<organism evidence="2 3">
    <name type="scientific">Scyliorhinus torazame</name>
    <name type="common">Cloudy catshark</name>
    <name type="synonym">Catulus torazame</name>
    <dbReference type="NCBI Taxonomy" id="75743"/>
    <lineage>
        <taxon>Eukaryota</taxon>
        <taxon>Metazoa</taxon>
        <taxon>Chordata</taxon>
        <taxon>Craniata</taxon>
        <taxon>Vertebrata</taxon>
        <taxon>Chondrichthyes</taxon>
        <taxon>Elasmobranchii</taxon>
        <taxon>Galeomorphii</taxon>
        <taxon>Galeoidea</taxon>
        <taxon>Carcharhiniformes</taxon>
        <taxon>Scyliorhinidae</taxon>
        <taxon>Scyliorhinus</taxon>
    </lineage>
</organism>
<feature type="domain" description="ZNFX1" evidence="1">
    <location>
        <begin position="218"/>
        <end position="320"/>
    </location>
</feature>
<gene>
    <name evidence="2" type="ORF">scyTo_0019381</name>
</gene>
<proteinExistence type="predicted"/>
<dbReference type="Proteomes" id="UP000288216">
    <property type="component" value="Unassembled WGS sequence"/>
</dbReference>
<reference evidence="2 3" key="1">
    <citation type="journal article" date="2018" name="Nat. Ecol. Evol.">
        <title>Shark genomes provide insights into elasmobranch evolution and the origin of vertebrates.</title>
        <authorList>
            <person name="Hara Y"/>
            <person name="Yamaguchi K"/>
            <person name="Onimaru K"/>
            <person name="Kadota M"/>
            <person name="Koyanagi M"/>
            <person name="Keeley SD"/>
            <person name="Tatsumi K"/>
            <person name="Tanaka K"/>
            <person name="Motone F"/>
            <person name="Kageyama Y"/>
            <person name="Nozu R"/>
            <person name="Adachi N"/>
            <person name="Nishimura O"/>
            <person name="Nakagawa R"/>
            <person name="Tanegashima C"/>
            <person name="Kiyatake I"/>
            <person name="Matsumoto R"/>
            <person name="Murakumo K"/>
            <person name="Nishida K"/>
            <person name="Terakita A"/>
            <person name="Kuratani S"/>
            <person name="Sato K"/>
            <person name="Hyodo S Kuraku.S."/>
        </authorList>
    </citation>
    <scope>NUCLEOTIDE SEQUENCE [LARGE SCALE GENOMIC DNA]</scope>
</reference>
<accession>A0A401PYU0</accession>
<dbReference type="InterPro" id="IPR057373">
    <property type="entry name" value="ZNFX1"/>
</dbReference>
<dbReference type="Pfam" id="PF25396">
    <property type="entry name" value="ZNFX1"/>
    <property type="match status" value="1"/>
</dbReference>
<name>A0A401PYU0_SCYTO</name>
<dbReference type="AlphaFoldDB" id="A0A401PYU0"/>
<evidence type="ECO:0000259" key="1">
    <source>
        <dbReference type="Pfam" id="PF25396"/>
    </source>
</evidence>
<dbReference type="EMBL" id="BFAA01014370">
    <property type="protein sequence ID" value="GCB78250.1"/>
    <property type="molecule type" value="Genomic_DNA"/>
</dbReference>
<protein>
    <recommendedName>
        <fullName evidence="1">ZNFX1 domain-containing protein</fullName>
    </recommendedName>
</protein>